<accession>A0AA88YGH1</accession>
<proteinExistence type="predicted"/>
<sequence>MVDKKIESEIGKVKENINSEVSTVNKRIDGLVHKIGDLKNELSSVRTELSTNVTYAEAVANHMEKEEKIVIKMLRERDGERNNPDITKGCVEAVIRDGLRLHDVKVVEADRKKGGRNPGVVLATIETKEQKDKILKNKSKLKHSSAYSRVYIEDETPKEVRTQEANLRTILKEIGCDREYSVKNGRIQKKGDIRNRNSNTSDQNTENRENNYNRDGWRQEPENRQALRRRGNGRGRGGRR</sequence>
<keyword evidence="3" id="KW-1185">Reference proteome</keyword>
<evidence type="ECO:0000256" key="1">
    <source>
        <dbReference type="SAM" id="MobiDB-lite"/>
    </source>
</evidence>
<feature type="region of interest" description="Disordered" evidence="1">
    <location>
        <begin position="187"/>
        <end position="240"/>
    </location>
</feature>
<feature type="compositionally biased region" description="Basic and acidic residues" evidence="1">
    <location>
        <begin position="205"/>
        <end position="225"/>
    </location>
</feature>
<organism evidence="2 3">
    <name type="scientific">Pinctada imbricata</name>
    <name type="common">Atlantic pearl-oyster</name>
    <name type="synonym">Pinctada martensii</name>
    <dbReference type="NCBI Taxonomy" id="66713"/>
    <lineage>
        <taxon>Eukaryota</taxon>
        <taxon>Metazoa</taxon>
        <taxon>Spiralia</taxon>
        <taxon>Lophotrochozoa</taxon>
        <taxon>Mollusca</taxon>
        <taxon>Bivalvia</taxon>
        <taxon>Autobranchia</taxon>
        <taxon>Pteriomorphia</taxon>
        <taxon>Pterioida</taxon>
        <taxon>Pterioidea</taxon>
        <taxon>Pteriidae</taxon>
        <taxon>Pinctada</taxon>
    </lineage>
</organism>
<dbReference type="EMBL" id="VSWD01000005">
    <property type="protein sequence ID" value="KAK3101082.1"/>
    <property type="molecule type" value="Genomic_DNA"/>
</dbReference>
<comment type="caution">
    <text evidence="2">The sequence shown here is derived from an EMBL/GenBank/DDBJ whole genome shotgun (WGS) entry which is preliminary data.</text>
</comment>
<dbReference type="AlphaFoldDB" id="A0AA88YGH1"/>
<reference evidence="2" key="1">
    <citation type="submission" date="2019-08" db="EMBL/GenBank/DDBJ databases">
        <title>The improved chromosome-level genome for the pearl oyster Pinctada fucata martensii using PacBio sequencing and Hi-C.</title>
        <authorList>
            <person name="Zheng Z."/>
        </authorList>
    </citation>
    <scope>NUCLEOTIDE SEQUENCE</scope>
    <source>
        <strain evidence="2">ZZ-2019</strain>
        <tissue evidence="2">Adductor muscle</tissue>
    </source>
</reference>
<feature type="compositionally biased region" description="Basic residues" evidence="1">
    <location>
        <begin position="226"/>
        <end position="240"/>
    </location>
</feature>
<dbReference type="Proteomes" id="UP001186944">
    <property type="component" value="Unassembled WGS sequence"/>
</dbReference>
<gene>
    <name evidence="2" type="ORF">FSP39_000818</name>
</gene>
<name>A0AA88YGH1_PINIB</name>
<protein>
    <submittedName>
        <fullName evidence="2">Uncharacterized protein</fullName>
    </submittedName>
</protein>
<evidence type="ECO:0000313" key="2">
    <source>
        <dbReference type="EMBL" id="KAK3101082.1"/>
    </source>
</evidence>
<evidence type="ECO:0000313" key="3">
    <source>
        <dbReference type="Proteomes" id="UP001186944"/>
    </source>
</evidence>